<reference evidence="7 9" key="2">
    <citation type="submission" date="2020-08" db="EMBL/GenBank/DDBJ databases">
        <title>Sequencing the genomes of 1000 actinobacteria strains.</title>
        <authorList>
            <person name="Klenk H.-P."/>
        </authorList>
    </citation>
    <scope>NUCLEOTIDE SEQUENCE [LARGE SCALE GENOMIC DNA]</scope>
    <source>
        <strain evidence="7 9">DSM 9581</strain>
    </source>
</reference>
<evidence type="ECO:0000259" key="5">
    <source>
        <dbReference type="PROSITE" id="PS50977"/>
    </source>
</evidence>
<dbReference type="RefSeq" id="WP_146837805.1">
    <property type="nucleotide sequence ID" value="NZ_BJVQ01000028.1"/>
</dbReference>
<evidence type="ECO:0000256" key="1">
    <source>
        <dbReference type="ARBA" id="ARBA00023015"/>
    </source>
</evidence>
<dbReference type="Pfam" id="PF00440">
    <property type="entry name" value="TetR_N"/>
    <property type="match status" value="1"/>
</dbReference>
<dbReference type="GO" id="GO:0000976">
    <property type="term" value="F:transcription cis-regulatory region binding"/>
    <property type="evidence" value="ECO:0007669"/>
    <property type="project" value="TreeGrafter"/>
</dbReference>
<keyword evidence="3" id="KW-0804">Transcription</keyword>
<keyword evidence="1" id="KW-0805">Transcription regulation</keyword>
<evidence type="ECO:0000313" key="8">
    <source>
        <dbReference type="Proteomes" id="UP000321723"/>
    </source>
</evidence>
<evidence type="ECO:0000256" key="3">
    <source>
        <dbReference type="ARBA" id="ARBA00023163"/>
    </source>
</evidence>
<dbReference type="Proteomes" id="UP000321723">
    <property type="component" value="Unassembled WGS sequence"/>
</dbReference>
<protein>
    <submittedName>
        <fullName evidence="7">AcrR family transcriptional regulator</fullName>
    </submittedName>
</protein>
<dbReference type="PROSITE" id="PS50977">
    <property type="entry name" value="HTH_TETR_2"/>
    <property type="match status" value="1"/>
</dbReference>
<dbReference type="InterPro" id="IPR050109">
    <property type="entry name" value="HTH-type_TetR-like_transc_reg"/>
</dbReference>
<organism evidence="6 8">
    <name type="scientific">Cellulomonas hominis</name>
    <dbReference type="NCBI Taxonomy" id="156981"/>
    <lineage>
        <taxon>Bacteria</taxon>
        <taxon>Bacillati</taxon>
        <taxon>Actinomycetota</taxon>
        <taxon>Actinomycetes</taxon>
        <taxon>Micrococcales</taxon>
        <taxon>Cellulomonadaceae</taxon>
        <taxon>Cellulomonas</taxon>
    </lineage>
</organism>
<name>A0A511FCT1_9CELL</name>
<dbReference type="EMBL" id="JACHDN010000001">
    <property type="protein sequence ID" value="MBB5473630.1"/>
    <property type="molecule type" value="Genomic_DNA"/>
</dbReference>
<dbReference type="Gene3D" id="1.10.357.10">
    <property type="entry name" value="Tetracycline Repressor, domain 2"/>
    <property type="match status" value="1"/>
</dbReference>
<dbReference type="GO" id="GO:0003700">
    <property type="term" value="F:DNA-binding transcription factor activity"/>
    <property type="evidence" value="ECO:0007669"/>
    <property type="project" value="TreeGrafter"/>
</dbReference>
<gene>
    <name evidence="6" type="ORF">CHO01_21670</name>
    <name evidence="7" type="ORF">HNR08_002366</name>
</gene>
<dbReference type="PANTHER" id="PTHR30055:SF234">
    <property type="entry name" value="HTH-TYPE TRANSCRIPTIONAL REGULATOR BETI"/>
    <property type="match status" value="1"/>
</dbReference>
<accession>A0A511FCT1</accession>
<dbReference type="EMBL" id="BJVQ01000028">
    <property type="protein sequence ID" value="GEL47051.1"/>
    <property type="molecule type" value="Genomic_DNA"/>
</dbReference>
<dbReference type="SUPFAM" id="SSF46689">
    <property type="entry name" value="Homeodomain-like"/>
    <property type="match status" value="1"/>
</dbReference>
<dbReference type="Proteomes" id="UP000564629">
    <property type="component" value="Unassembled WGS sequence"/>
</dbReference>
<evidence type="ECO:0000256" key="2">
    <source>
        <dbReference type="ARBA" id="ARBA00023125"/>
    </source>
</evidence>
<evidence type="ECO:0000256" key="4">
    <source>
        <dbReference type="PROSITE-ProRule" id="PRU00335"/>
    </source>
</evidence>
<feature type="domain" description="HTH tetR-type" evidence="5">
    <location>
        <begin position="13"/>
        <end position="73"/>
    </location>
</feature>
<dbReference type="OrthoDB" id="9805134at2"/>
<proteinExistence type="predicted"/>
<evidence type="ECO:0000313" key="9">
    <source>
        <dbReference type="Proteomes" id="UP000564629"/>
    </source>
</evidence>
<sequence>MTRPGRPRAAEERDTRGAVLAAAASLFAAVGYTATSTYAIAERAGVKQASIYHHFRGKDALLRTLLLDTVRPPLDLAERLLAETGEPAARLWALCDTDARWLADGPVNVGALLRLPEVEDVAFAEFHEDRARLREAYGELVAAVAGPGAALGAGTLVFGLVESVITARRSGAAAAGEVAPLVADAALRVLGLDDAAVARARAGAAALVPHPHLPGDDVLDGAAAEPARDVG</sequence>
<dbReference type="InterPro" id="IPR009057">
    <property type="entry name" value="Homeodomain-like_sf"/>
</dbReference>
<evidence type="ECO:0000313" key="6">
    <source>
        <dbReference type="EMBL" id="GEL47051.1"/>
    </source>
</evidence>
<keyword evidence="2 4" id="KW-0238">DNA-binding</keyword>
<evidence type="ECO:0000313" key="7">
    <source>
        <dbReference type="EMBL" id="MBB5473630.1"/>
    </source>
</evidence>
<reference evidence="6 8" key="1">
    <citation type="submission" date="2019-07" db="EMBL/GenBank/DDBJ databases">
        <title>Whole genome shotgun sequence of Cellulomonas hominis NBRC 16055.</title>
        <authorList>
            <person name="Hosoyama A."/>
            <person name="Uohara A."/>
            <person name="Ohji S."/>
            <person name="Ichikawa N."/>
        </authorList>
    </citation>
    <scope>NUCLEOTIDE SEQUENCE [LARGE SCALE GENOMIC DNA]</scope>
    <source>
        <strain evidence="6 8">NBRC 16055</strain>
    </source>
</reference>
<dbReference type="InterPro" id="IPR001647">
    <property type="entry name" value="HTH_TetR"/>
</dbReference>
<keyword evidence="8" id="KW-1185">Reference proteome</keyword>
<dbReference type="PRINTS" id="PR00455">
    <property type="entry name" value="HTHTETR"/>
</dbReference>
<dbReference type="AlphaFoldDB" id="A0A511FCT1"/>
<feature type="DNA-binding region" description="H-T-H motif" evidence="4">
    <location>
        <begin position="36"/>
        <end position="55"/>
    </location>
</feature>
<dbReference type="PANTHER" id="PTHR30055">
    <property type="entry name" value="HTH-TYPE TRANSCRIPTIONAL REGULATOR RUTR"/>
    <property type="match status" value="1"/>
</dbReference>
<comment type="caution">
    <text evidence="6">The sequence shown here is derived from an EMBL/GenBank/DDBJ whole genome shotgun (WGS) entry which is preliminary data.</text>
</comment>